<protein>
    <submittedName>
        <fullName evidence="1">Uncharacterized protein</fullName>
    </submittedName>
</protein>
<comment type="caution">
    <text evidence="1">The sequence shown here is derived from an EMBL/GenBank/DDBJ whole genome shotgun (WGS) entry which is preliminary data.</text>
</comment>
<evidence type="ECO:0000313" key="2">
    <source>
        <dbReference type="Proteomes" id="UP001239111"/>
    </source>
</evidence>
<sequence>MASVNNENGLEDVRNADEMEKKEFCVYCNAGPIKVLASGALGSTKQTQNPEHVDGNLDLSEVSSDDMNVTDMSNAELLKTMQAIMTEKMNLQVGEINRNTDEKVDAVMEKVGAIASRVDQIELNIEEAISRITILENSQEDENPEFANR</sequence>
<gene>
    <name evidence="1" type="ORF">QAD02_000443</name>
</gene>
<evidence type="ECO:0000313" key="1">
    <source>
        <dbReference type="EMBL" id="KAJ8669184.1"/>
    </source>
</evidence>
<dbReference type="Proteomes" id="UP001239111">
    <property type="component" value="Chromosome 3"/>
</dbReference>
<accession>A0ACC2NFR9</accession>
<reference evidence="1" key="1">
    <citation type="submission" date="2023-04" db="EMBL/GenBank/DDBJ databases">
        <title>A chromosome-level genome assembly of the parasitoid wasp Eretmocerus hayati.</title>
        <authorList>
            <person name="Zhong Y."/>
            <person name="Liu S."/>
            <person name="Liu Y."/>
        </authorList>
    </citation>
    <scope>NUCLEOTIDE SEQUENCE</scope>
    <source>
        <strain evidence="1">ZJU_SS_LIU_2023</strain>
    </source>
</reference>
<organism evidence="1 2">
    <name type="scientific">Eretmocerus hayati</name>
    <dbReference type="NCBI Taxonomy" id="131215"/>
    <lineage>
        <taxon>Eukaryota</taxon>
        <taxon>Metazoa</taxon>
        <taxon>Ecdysozoa</taxon>
        <taxon>Arthropoda</taxon>
        <taxon>Hexapoda</taxon>
        <taxon>Insecta</taxon>
        <taxon>Pterygota</taxon>
        <taxon>Neoptera</taxon>
        <taxon>Endopterygota</taxon>
        <taxon>Hymenoptera</taxon>
        <taxon>Apocrita</taxon>
        <taxon>Proctotrupomorpha</taxon>
        <taxon>Chalcidoidea</taxon>
        <taxon>Aphelinidae</taxon>
        <taxon>Aphelininae</taxon>
        <taxon>Eretmocerus</taxon>
    </lineage>
</organism>
<keyword evidence="2" id="KW-1185">Reference proteome</keyword>
<dbReference type="EMBL" id="CM056743">
    <property type="protein sequence ID" value="KAJ8669184.1"/>
    <property type="molecule type" value="Genomic_DNA"/>
</dbReference>
<name>A0ACC2NFR9_9HYME</name>
<proteinExistence type="predicted"/>